<dbReference type="InterPro" id="IPR000700">
    <property type="entry name" value="PAS-assoc_C"/>
</dbReference>
<dbReference type="EMBL" id="JAGSOI010000028">
    <property type="protein sequence ID" value="MCM1986933.1"/>
    <property type="molecule type" value="Genomic_DNA"/>
</dbReference>
<evidence type="ECO:0000256" key="3">
    <source>
        <dbReference type="ARBA" id="ARBA00022553"/>
    </source>
</evidence>
<dbReference type="InterPro" id="IPR000014">
    <property type="entry name" value="PAS"/>
</dbReference>
<organism evidence="7 8">
    <name type="scientific">Methanococcoides seepicolus</name>
    <dbReference type="NCBI Taxonomy" id="2828780"/>
    <lineage>
        <taxon>Archaea</taxon>
        <taxon>Methanobacteriati</taxon>
        <taxon>Methanobacteriota</taxon>
        <taxon>Stenosarchaea group</taxon>
        <taxon>Methanomicrobia</taxon>
        <taxon>Methanosarcinales</taxon>
        <taxon>Methanosarcinaceae</taxon>
        <taxon>Methanococcoides</taxon>
    </lineage>
</organism>
<dbReference type="PANTHER" id="PTHR43304:SF1">
    <property type="entry name" value="PAC DOMAIN-CONTAINING PROTEIN"/>
    <property type="match status" value="1"/>
</dbReference>
<evidence type="ECO:0000256" key="5">
    <source>
        <dbReference type="ARBA" id="ARBA00022777"/>
    </source>
</evidence>
<feature type="domain" description="PAC" evidence="6">
    <location>
        <begin position="34"/>
        <end position="81"/>
    </location>
</feature>
<dbReference type="InterPro" id="IPR052162">
    <property type="entry name" value="Sensor_kinase/Photoreceptor"/>
</dbReference>
<evidence type="ECO:0000256" key="2">
    <source>
        <dbReference type="ARBA" id="ARBA00012438"/>
    </source>
</evidence>
<dbReference type="NCBIfam" id="TIGR00229">
    <property type="entry name" value="sensory_box"/>
    <property type="match status" value="1"/>
</dbReference>
<reference evidence="7" key="2">
    <citation type="submission" date="2021-04" db="EMBL/GenBank/DDBJ databases">
        <authorList>
            <person name="Dong X."/>
        </authorList>
    </citation>
    <scope>NUCLEOTIDE SEQUENCE</scope>
    <source>
        <strain evidence="7">LLY</strain>
    </source>
</reference>
<proteinExistence type="predicted"/>
<dbReference type="InterPro" id="IPR013655">
    <property type="entry name" value="PAS_fold_3"/>
</dbReference>
<evidence type="ECO:0000259" key="6">
    <source>
        <dbReference type="PROSITE" id="PS50113"/>
    </source>
</evidence>
<reference evidence="7" key="1">
    <citation type="journal article" date="2021" name="mSystems">
        <title>Bacteria and Archaea Synergistically Convert Glycine Betaine to Biogenic Methane in the Formosa Cold Seep of the South China Sea.</title>
        <authorList>
            <person name="Li L."/>
            <person name="Zhang W."/>
            <person name="Zhang S."/>
            <person name="Song L."/>
            <person name="Sun Q."/>
            <person name="Zhang H."/>
            <person name="Xiang H."/>
            <person name="Dong X."/>
        </authorList>
    </citation>
    <scope>NUCLEOTIDE SEQUENCE</scope>
    <source>
        <strain evidence="7">LLY</strain>
    </source>
</reference>
<keyword evidence="3" id="KW-0597">Phosphoprotein</keyword>
<gene>
    <name evidence="7" type="ORF">KDK67_08000</name>
</gene>
<dbReference type="Pfam" id="PF08447">
    <property type="entry name" value="PAS_3"/>
    <property type="match status" value="1"/>
</dbReference>
<dbReference type="GO" id="GO:0004673">
    <property type="term" value="F:protein histidine kinase activity"/>
    <property type="evidence" value="ECO:0007669"/>
    <property type="project" value="UniProtKB-EC"/>
</dbReference>
<sequence length="81" mass="9323">MSESIVYADLVHPADLPDVETELEETGKKGGREFVKEYRILTEPGDVRWVEEKTFIQREEGVITHYQGIIVDITERKQGMS</sequence>
<dbReference type="CDD" id="cd00130">
    <property type="entry name" value="PAS"/>
    <property type="match status" value="1"/>
</dbReference>
<protein>
    <recommendedName>
        <fullName evidence="2">histidine kinase</fullName>
        <ecNumber evidence="2">2.7.13.3</ecNumber>
    </recommendedName>
</protein>
<evidence type="ECO:0000313" key="7">
    <source>
        <dbReference type="EMBL" id="MCM1986933.1"/>
    </source>
</evidence>
<dbReference type="Gene3D" id="3.30.450.20">
    <property type="entry name" value="PAS domain"/>
    <property type="match status" value="1"/>
</dbReference>
<dbReference type="AlphaFoldDB" id="A0A9E4ZGU0"/>
<comment type="catalytic activity">
    <reaction evidence="1">
        <text>ATP + protein L-histidine = ADP + protein N-phospho-L-histidine.</text>
        <dbReference type="EC" id="2.7.13.3"/>
    </reaction>
</comment>
<dbReference type="Proteomes" id="UP001056766">
    <property type="component" value="Unassembled WGS sequence"/>
</dbReference>
<dbReference type="EC" id="2.7.13.3" evidence="2"/>
<keyword evidence="4" id="KW-0808">Transferase</keyword>
<evidence type="ECO:0000313" key="8">
    <source>
        <dbReference type="Proteomes" id="UP001056766"/>
    </source>
</evidence>
<evidence type="ECO:0000256" key="4">
    <source>
        <dbReference type="ARBA" id="ARBA00022679"/>
    </source>
</evidence>
<accession>A0A9E4ZGU0</accession>
<name>A0A9E4ZGU0_9EURY</name>
<dbReference type="PROSITE" id="PS50113">
    <property type="entry name" value="PAC"/>
    <property type="match status" value="1"/>
</dbReference>
<comment type="caution">
    <text evidence="7">The sequence shown here is derived from an EMBL/GenBank/DDBJ whole genome shotgun (WGS) entry which is preliminary data.</text>
</comment>
<dbReference type="RefSeq" id="WP_250868283.1">
    <property type="nucleotide sequence ID" value="NZ_JAGSOI010000028.1"/>
</dbReference>
<dbReference type="SUPFAM" id="SSF55785">
    <property type="entry name" value="PYP-like sensor domain (PAS domain)"/>
    <property type="match status" value="1"/>
</dbReference>
<keyword evidence="5" id="KW-0418">Kinase</keyword>
<dbReference type="PANTHER" id="PTHR43304">
    <property type="entry name" value="PHYTOCHROME-LIKE PROTEIN CPH1"/>
    <property type="match status" value="1"/>
</dbReference>
<evidence type="ECO:0000256" key="1">
    <source>
        <dbReference type="ARBA" id="ARBA00000085"/>
    </source>
</evidence>
<dbReference type="InterPro" id="IPR035965">
    <property type="entry name" value="PAS-like_dom_sf"/>
</dbReference>
<keyword evidence="8" id="KW-1185">Reference proteome</keyword>